<sequence length="220" mass="25405">MEKFEQGRVSENEDDPDVYESSGDEWNEEVEEKKRGNRRSSQRLSKKPRVSHVEVSSDSDGEGKKKKSKNGIKRQKLEAEQEEDVEEEEDDVDEEEEEEDDDSADSGQPNNKASSKKSGEKNSDFVNGGFLILKKDARVGDLSKKPCLWRIDGKALLQKYEPYEEEGQVRHRNTSIYTGWSSLDKEMYYPVTVKVLQHQGQNMSVELNWEKLKELHNESE</sequence>
<organism evidence="2">
    <name type="scientific">Lygus hesperus</name>
    <name type="common">Western plant bug</name>
    <dbReference type="NCBI Taxonomy" id="30085"/>
    <lineage>
        <taxon>Eukaryota</taxon>
        <taxon>Metazoa</taxon>
        <taxon>Ecdysozoa</taxon>
        <taxon>Arthropoda</taxon>
        <taxon>Hexapoda</taxon>
        <taxon>Insecta</taxon>
        <taxon>Pterygota</taxon>
        <taxon>Neoptera</taxon>
        <taxon>Paraneoptera</taxon>
        <taxon>Hemiptera</taxon>
        <taxon>Heteroptera</taxon>
        <taxon>Panheteroptera</taxon>
        <taxon>Cimicomorpha</taxon>
        <taxon>Miridae</taxon>
        <taxon>Mirini</taxon>
        <taxon>Lygus</taxon>
    </lineage>
</organism>
<proteinExistence type="predicted"/>
<reference evidence="2" key="1">
    <citation type="journal article" date="2016" name="Gigascience">
        <title>De novo construction of an expanded transcriptome assembly for the western tarnished plant bug, Lygus hesperus.</title>
        <authorList>
            <person name="Tassone E.E."/>
            <person name="Geib S.M."/>
            <person name="Hall B."/>
            <person name="Fabrick J.A."/>
            <person name="Brent C.S."/>
            <person name="Hull J.J."/>
        </authorList>
    </citation>
    <scope>NUCLEOTIDE SEQUENCE</scope>
</reference>
<evidence type="ECO:0000256" key="1">
    <source>
        <dbReference type="SAM" id="MobiDB-lite"/>
    </source>
</evidence>
<feature type="non-terminal residue" evidence="2">
    <location>
        <position position="220"/>
    </location>
</feature>
<feature type="compositionally biased region" description="Basic residues" evidence="1">
    <location>
        <begin position="64"/>
        <end position="74"/>
    </location>
</feature>
<feature type="compositionally biased region" description="Acidic residues" evidence="1">
    <location>
        <begin position="80"/>
        <end position="104"/>
    </location>
</feature>
<evidence type="ECO:0000313" key="2">
    <source>
        <dbReference type="EMBL" id="JAP98713.1"/>
    </source>
</evidence>
<protein>
    <submittedName>
        <fullName evidence="2">Uncharacterized protein</fullName>
    </submittedName>
</protein>
<feature type="region of interest" description="Disordered" evidence="1">
    <location>
        <begin position="1"/>
        <end position="125"/>
    </location>
</feature>
<feature type="compositionally biased region" description="Acidic residues" evidence="1">
    <location>
        <begin position="12"/>
        <end position="30"/>
    </location>
</feature>
<accession>A0A146KQC1</accession>
<feature type="compositionally biased region" description="Basic and acidic residues" evidence="1">
    <location>
        <begin position="1"/>
        <end position="11"/>
    </location>
</feature>
<gene>
    <name evidence="2" type="ORF">g.16124</name>
</gene>
<dbReference type="AlphaFoldDB" id="A0A146KQC1"/>
<dbReference type="EMBL" id="GDHC01019915">
    <property type="protein sequence ID" value="JAP98713.1"/>
    <property type="molecule type" value="Transcribed_RNA"/>
</dbReference>
<feature type="compositionally biased region" description="Basic residues" evidence="1">
    <location>
        <begin position="35"/>
        <end position="50"/>
    </location>
</feature>
<name>A0A146KQC1_LYGHE</name>